<dbReference type="SMART" id="SM00192">
    <property type="entry name" value="LDLa"/>
    <property type="match status" value="1"/>
</dbReference>
<comment type="caution">
    <text evidence="13">The sequence shown here is derived from an EMBL/GenBank/DDBJ whole genome shotgun (WGS) entry which is preliminary data.</text>
</comment>
<dbReference type="EMBL" id="JABFTP020000042">
    <property type="protein sequence ID" value="KAL3271825.1"/>
    <property type="molecule type" value="Genomic_DNA"/>
</dbReference>
<feature type="region of interest" description="Disordered" evidence="10">
    <location>
        <begin position="335"/>
        <end position="355"/>
    </location>
</feature>
<evidence type="ECO:0000256" key="3">
    <source>
        <dbReference type="ARBA" id="ARBA00022737"/>
    </source>
</evidence>
<dbReference type="InterPro" id="IPR007110">
    <property type="entry name" value="Ig-like_dom"/>
</dbReference>
<evidence type="ECO:0000259" key="12">
    <source>
        <dbReference type="PROSITE" id="PS50835"/>
    </source>
</evidence>
<dbReference type="InterPro" id="IPR051221">
    <property type="entry name" value="LDLR-related"/>
</dbReference>
<comment type="caution">
    <text evidence="9">Lacks conserved residue(s) required for the propagation of feature annotation.</text>
</comment>
<dbReference type="PROSITE" id="PS01209">
    <property type="entry name" value="LDLRA_1"/>
    <property type="match status" value="1"/>
</dbReference>
<dbReference type="InterPro" id="IPR036055">
    <property type="entry name" value="LDL_receptor-like_sf"/>
</dbReference>
<evidence type="ECO:0000313" key="14">
    <source>
        <dbReference type="Proteomes" id="UP001516400"/>
    </source>
</evidence>
<feature type="region of interest" description="Disordered" evidence="10">
    <location>
        <begin position="366"/>
        <end position="385"/>
    </location>
</feature>
<dbReference type="AlphaFoldDB" id="A0ABD2MZN2"/>
<evidence type="ECO:0000256" key="1">
    <source>
        <dbReference type="ARBA" id="ARBA00004167"/>
    </source>
</evidence>
<dbReference type="PROSITE" id="PS50835">
    <property type="entry name" value="IG_LIKE"/>
    <property type="match status" value="1"/>
</dbReference>
<comment type="subcellular location">
    <subcellularLocation>
        <location evidence="1">Membrane</location>
        <topology evidence="1">Single-pass membrane protein</topology>
    </subcellularLocation>
</comment>
<dbReference type="PROSITE" id="PS50068">
    <property type="entry name" value="LDLRA_2"/>
    <property type="match status" value="1"/>
</dbReference>
<evidence type="ECO:0000256" key="9">
    <source>
        <dbReference type="PROSITE-ProRule" id="PRU00124"/>
    </source>
</evidence>
<keyword evidence="3" id="KW-0677">Repeat</keyword>
<feature type="transmembrane region" description="Helical" evidence="11">
    <location>
        <begin position="242"/>
        <end position="263"/>
    </location>
</feature>
<evidence type="ECO:0000256" key="7">
    <source>
        <dbReference type="ARBA" id="ARBA00023170"/>
    </source>
</evidence>
<dbReference type="PANTHER" id="PTHR22722">
    <property type="entry name" value="LOW-DENSITY LIPOPROTEIN RECEPTOR-RELATED PROTEIN 2-RELATED"/>
    <property type="match status" value="1"/>
</dbReference>
<dbReference type="InterPro" id="IPR002172">
    <property type="entry name" value="LDrepeatLR_classA_rpt"/>
</dbReference>
<keyword evidence="5 11" id="KW-0472">Membrane</keyword>
<dbReference type="PRINTS" id="PR00261">
    <property type="entry name" value="LDLRECEPTOR"/>
</dbReference>
<protein>
    <recommendedName>
        <fullName evidence="12">Ig-like domain-containing protein</fullName>
    </recommendedName>
</protein>
<proteinExistence type="predicted"/>
<evidence type="ECO:0000256" key="5">
    <source>
        <dbReference type="ARBA" id="ARBA00023136"/>
    </source>
</evidence>
<feature type="domain" description="Ig-like" evidence="12">
    <location>
        <begin position="24"/>
        <end position="111"/>
    </location>
</feature>
<accession>A0ABD2MZN2</accession>
<organism evidence="13 14">
    <name type="scientific">Cryptolaemus montrouzieri</name>
    <dbReference type="NCBI Taxonomy" id="559131"/>
    <lineage>
        <taxon>Eukaryota</taxon>
        <taxon>Metazoa</taxon>
        <taxon>Ecdysozoa</taxon>
        <taxon>Arthropoda</taxon>
        <taxon>Hexapoda</taxon>
        <taxon>Insecta</taxon>
        <taxon>Pterygota</taxon>
        <taxon>Neoptera</taxon>
        <taxon>Endopterygota</taxon>
        <taxon>Coleoptera</taxon>
        <taxon>Polyphaga</taxon>
        <taxon>Cucujiformia</taxon>
        <taxon>Coccinelloidea</taxon>
        <taxon>Coccinellidae</taxon>
        <taxon>Scymninae</taxon>
        <taxon>Scymnini</taxon>
        <taxon>Cryptolaemus</taxon>
    </lineage>
</organism>
<evidence type="ECO:0000256" key="2">
    <source>
        <dbReference type="ARBA" id="ARBA00022692"/>
    </source>
</evidence>
<dbReference type="Proteomes" id="UP001516400">
    <property type="component" value="Unassembled WGS sequence"/>
</dbReference>
<gene>
    <name evidence="13" type="ORF">HHI36_022295</name>
</gene>
<dbReference type="Pfam" id="PF00057">
    <property type="entry name" value="Ldl_recept_a"/>
    <property type="match status" value="1"/>
</dbReference>
<evidence type="ECO:0000256" key="4">
    <source>
        <dbReference type="ARBA" id="ARBA00022989"/>
    </source>
</evidence>
<dbReference type="Gene3D" id="4.10.400.10">
    <property type="entry name" value="Low-density Lipoprotein Receptor"/>
    <property type="match status" value="1"/>
</dbReference>
<evidence type="ECO:0000313" key="13">
    <source>
        <dbReference type="EMBL" id="KAL3271825.1"/>
    </source>
</evidence>
<keyword evidence="4 11" id="KW-1133">Transmembrane helix</keyword>
<dbReference type="SUPFAM" id="SSF57424">
    <property type="entry name" value="LDL receptor-like module"/>
    <property type="match status" value="1"/>
</dbReference>
<evidence type="ECO:0000256" key="6">
    <source>
        <dbReference type="ARBA" id="ARBA00023157"/>
    </source>
</evidence>
<name>A0ABD2MZN2_9CUCU</name>
<keyword evidence="14" id="KW-1185">Reference proteome</keyword>
<sequence length="385" mass="44129">MFEAISYSIMRCKFANYKKEEKVGADFSLLCELVFSQNETGYDGHISWIKKSNKFNVTIDFDQLSDKNLEDFYNSLTPSELNKAEKKFAPLKISDNGSYVCFTDKYKRYITLDLLVRSDERITNERPSVFREAIFCSDSMFKCMSNGVCIIPHYVCDGKADCKDGSDESFEICNGDPCKDKLKCEDGRCIPVAWCCDRNHDINCTVTNRPKCCQLLSETYEELEYGLPNLTAVQQSNTSAKYLFISVCVLSILFSLVLLLLILSKVMIFAKKTALQQRHGPPDLAYYYRGASRNNRDQEIAMCHIPYDFYAYRSGYRSSFRTAELRNVSAEESESGDPLLSISGRNLDDRPPAYGDLMRPQRVRRFLEPPPPYTSREVLNEGRLE</sequence>
<dbReference type="InterPro" id="IPR023415">
    <property type="entry name" value="LDLR_class-A_CS"/>
</dbReference>
<evidence type="ECO:0000256" key="8">
    <source>
        <dbReference type="ARBA" id="ARBA00023180"/>
    </source>
</evidence>
<evidence type="ECO:0000256" key="11">
    <source>
        <dbReference type="SAM" id="Phobius"/>
    </source>
</evidence>
<dbReference type="CDD" id="cd00112">
    <property type="entry name" value="LDLa"/>
    <property type="match status" value="1"/>
</dbReference>
<keyword evidence="6" id="KW-1015">Disulfide bond</keyword>
<evidence type="ECO:0000256" key="10">
    <source>
        <dbReference type="SAM" id="MobiDB-lite"/>
    </source>
</evidence>
<keyword evidence="7" id="KW-0675">Receptor</keyword>
<keyword evidence="2 11" id="KW-0812">Transmembrane</keyword>
<reference evidence="13 14" key="1">
    <citation type="journal article" date="2021" name="BMC Biol.">
        <title>Horizontally acquired antibacterial genes associated with adaptive radiation of ladybird beetles.</title>
        <authorList>
            <person name="Li H.S."/>
            <person name="Tang X.F."/>
            <person name="Huang Y.H."/>
            <person name="Xu Z.Y."/>
            <person name="Chen M.L."/>
            <person name="Du X.Y."/>
            <person name="Qiu B.Y."/>
            <person name="Chen P.T."/>
            <person name="Zhang W."/>
            <person name="Slipinski A."/>
            <person name="Escalona H.E."/>
            <person name="Waterhouse R.M."/>
            <person name="Zwick A."/>
            <person name="Pang H."/>
        </authorList>
    </citation>
    <scope>NUCLEOTIDE SEQUENCE [LARGE SCALE GENOMIC DNA]</scope>
    <source>
        <strain evidence="13">SYSU2018</strain>
    </source>
</reference>
<dbReference type="GO" id="GO:0016020">
    <property type="term" value="C:membrane"/>
    <property type="evidence" value="ECO:0007669"/>
    <property type="project" value="UniProtKB-SubCell"/>
</dbReference>
<keyword evidence="8" id="KW-0325">Glycoprotein</keyword>